<dbReference type="STRING" id="4533.J3MVK2"/>
<dbReference type="GO" id="GO:0004061">
    <property type="term" value="F:arylformamidase activity"/>
    <property type="evidence" value="ECO:0007669"/>
    <property type="project" value="InterPro"/>
</dbReference>
<dbReference type="InterPro" id="IPR007325">
    <property type="entry name" value="KFase/CYL"/>
</dbReference>
<organism evidence="4">
    <name type="scientific">Oryza brachyantha</name>
    <name type="common">malo sina</name>
    <dbReference type="NCBI Taxonomy" id="4533"/>
    <lineage>
        <taxon>Eukaryota</taxon>
        <taxon>Viridiplantae</taxon>
        <taxon>Streptophyta</taxon>
        <taxon>Embryophyta</taxon>
        <taxon>Tracheophyta</taxon>
        <taxon>Spermatophyta</taxon>
        <taxon>Magnoliopsida</taxon>
        <taxon>Liliopsida</taxon>
        <taxon>Poales</taxon>
        <taxon>Poaceae</taxon>
        <taxon>BOP clade</taxon>
        <taxon>Oryzoideae</taxon>
        <taxon>Oryzeae</taxon>
        <taxon>Oryzinae</taxon>
        <taxon>Oryza</taxon>
    </lineage>
</organism>
<dbReference type="GO" id="GO:0019441">
    <property type="term" value="P:L-tryptophan catabolic process to kynurenine"/>
    <property type="evidence" value="ECO:0007669"/>
    <property type="project" value="InterPro"/>
</dbReference>
<accession>J3MVK2</accession>
<keyword evidence="5" id="KW-1185">Reference proteome</keyword>
<proteinExistence type="inferred from homology"/>
<evidence type="ECO:0000256" key="1">
    <source>
        <dbReference type="ARBA" id="ARBA00004498"/>
    </source>
</evidence>
<evidence type="ECO:0000313" key="5">
    <source>
        <dbReference type="Proteomes" id="UP000006038"/>
    </source>
</evidence>
<dbReference type="HOGENOM" id="CLU_1549954_0_0_1"/>
<keyword evidence="3" id="KW-0964">Secreted</keyword>
<dbReference type="Gramene" id="OB09G10300.1">
    <property type="protein sequence ID" value="OB09G10300.1"/>
    <property type="gene ID" value="OB09G10300"/>
</dbReference>
<dbReference type="PANTHER" id="PTHR31118">
    <property type="entry name" value="CYCLASE-LIKE PROTEIN 2"/>
    <property type="match status" value="1"/>
</dbReference>
<dbReference type="AlphaFoldDB" id="J3MVK2"/>
<keyword evidence="3" id="KW-0272">Extracellular matrix</keyword>
<evidence type="ECO:0008006" key="6">
    <source>
        <dbReference type="Google" id="ProtNLM"/>
    </source>
</evidence>
<dbReference type="EnsemblPlants" id="OB09G10300.1">
    <property type="protein sequence ID" value="OB09G10300.1"/>
    <property type="gene ID" value="OB09G10300"/>
</dbReference>
<name>J3MVK2_ORYBR</name>
<comment type="subcellular location">
    <subcellularLocation>
        <location evidence="1">Secreted</location>
        <location evidence="1">Extracellular space</location>
        <location evidence="1">Extracellular matrix</location>
    </subcellularLocation>
</comment>
<dbReference type="InterPro" id="IPR037175">
    <property type="entry name" value="KFase_sf"/>
</dbReference>
<dbReference type="Pfam" id="PF04199">
    <property type="entry name" value="Cyclase"/>
    <property type="match status" value="1"/>
</dbReference>
<dbReference type="Proteomes" id="UP000006038">
    <property type="component" value="Chromosome 9"/>
</dbReference>
<sequence length="173" mass="19273">MNIWDGGSTRLRCCLPSINQSIAQYSCLYPTACLQVISCTAHEKSEAASLQVQLVPWRSRRRCSCCCCDATEEVAERREEFDGGRIIDISHYNREEMPAWESAGGTGEFLRLVRSMRNASDIANFRAPHSGTHVDAPGHVFDHYYHAGFDVDTLDLALLNGPALLVDVPRIIT</sequence>
<dbReference type="eggNOG" id="ENOG502QRBQ">
    <property type="taxonomic scope" value="Eukaryota"/>
</dbReference>
<reference evidence="4" key="2">
    <citation type="submission" date="2013-04" db="UniProtKB">
        <authorList>
            <consortium name="EnsemblPlants"/>
        </authorList>
    </citation>
    <scope>IDENTIFICATION</scope>
</reference>
<comment type="similarity">
    <text evidence="2">Belongs to the Cyclase 1 superfamily.</text>
</comment>
<dbReference type="Gene3D" id="3.50.30.50">
    <property type="entry name" value="Putative cyclase"/>
    <property type="match status" value="1"/>
</dbReference>
<protein>
    <recommendedName>
        <fullName evidence="6">Cyclase family protein</fullName>
    </recommendedName>
</protein>
<dbReference type="PANTHER" id="PTHR31118:SF17">
    <property type="entry name" value="CYCLASE-LIKE PROTEIN 4"/>
    <property type="match status" value="1"/>
</dbReference>
<evidence type="ECO:0000256" key="2">
    <source>
        <dbReference type="ARBA" id="ARBA00007865"/>
    </source>
</evidence>
<dbReference type="SUPFAM" id="SSF102198">
    <property type="entry name" value="Putative cyclase"/>
    <property type="match status" value="1"/>
</dbReference>
<evidence type="ECO:0000313" key="4">
    <source>
        <dbReference type="EnsemblPlants" id="OB09G10300.1"/>
    </source>
</evidence>
<reference evidence="4" key="1">
    <citation type="journal article" date="2013" name="Nat. Commun.">
        <title>Whole-genome sequencing of Oryza brachyantha reveals mechanisms underlying Oryza genome evolution.</title>
        <authorList>
            <person name="Chen J."/>
            <person name="Huang Q."/>
            <person name="Gao D."/>
            <person name="Wang J."/>
            <person name="Lang Y."/>
            <person name="Liu T."/>
            <person name="Li B."/>
            <person name="Bai Z."/>
            <person name="Luis Goicoechea J."/>
            <person name="Liang C."/>
            <person name="Chen C."/>
            <person name="Zhang W."/>
            <person name="Sun S."/>
            <person name="Liao Y."/>
            <person name="Zhang X."/>
            <person name="Yang L."/>
            <person name="Song C."/>
            <person name="Wang M."/>
            <person name="Shi J."/>
            <person name="Liu G."/>
            <person name="Liu J."/>
            <person name="Zhou H."/>
            <person name="Zhou W."/>
            <person name="Yu Q."/>
            <person name="An N."/>
            <person name="Chen Y."/>
            <person name="Cai Q."/>
            <person name="Wang B."/>
            <person name="Liu B."/>
            <person name="Min J."/>
            <person name="Huang Y."/>
            <person name="Wu H."/>
            <person name="Li Z."/>
            <person name="Zhang Y."/>
            <person name="Yin Y."/>
            <person name="Song W."/>
            <person name="Jiang J."/>
            <person name="Jackson S.A."/>
            <person name="Wing R.A."/>
            <person name="Wang J."/>
            <person name="Chen M."/>
        </authorList>
    </citation>
    <scope>NUCLEOTIDE SEQUENCE [LARGE SCALE GENOMIC DNA]</scope>
    <source>
        <strain evidence="4">cv. IRGC 101232</strain>
    </source>
</reference>
<evidence type="ECO:0000256" key="3">
    <source>
        <dbReference type="ARBA" id="ARBA00022530"/>
    </source>
</evidence>